<sequence>MEEIVLVNLIEHDPDALLDHLMDEHGQAILNLAYSYVKDVEIAKDLTQEIFIKTYQRIDQFQQKSSLKTWLWRIAINHCKDYVRSWNYRNVITTEDNLEESLSLGENTEQQVIKLEEESQLLKEVLHLPELYREVIYLFYFEESTLKEIAALLNINTNTVKTRLRRAKELLRQRLED</sequence>
<dbReference type="GO" id="GO:0003677">
    <property type="term" value="F:DNA binding"/>
    <property type="evidence" value="ECO:0007669"/>
    <property type="project" value="InterPro"/>
</dbReference>
<gene>
    <name evidence="8" type="ORF">G8O30_13360</name>
</gene>
<protein>
    <submittedName>
        <fullName evidence="8">Sigma-70 family RNA polymerase sigma factor</fullName>
    </submittedName>
</protein>
<evidence type="ECO:0000259" key="6">
    <source>
        <dbReference type="Pfam" id="PF04542"/>
    </source>
</evidence>
<dbReference type="Pfam" id="PF04542">
    <property type="entry name" value="Sigma70_r2"/>
    <property type="match status" value="1"/>
</dbReference>
<dbReference type="SUPFAM" id="SSF88946">
    <property type="entry name" value="Sigma2 domain of RNA polymerase sigma factors"/>
    <property type="match status" value="1"/>
</dbReference>
<name>A0A7S8CDG0_9BACI</name>
<dbReference type="InterPro" id="IPR013325">
    <property type="entry name" value="RNA_pol_sigma_r2"/>
</dbReference>
<dbReference type="InterPro" id="IPR013324">
    <property type="entry name" value="RNA_pol_sigma_r3/r4-like"/>
</dbReference>
<evidence type="ECO:0000313" key="9">
    <source>
        <dbReference type="Proteomes" id="UP000593626"/>
    </source>
</evidence>
<feature type="coiled-coil region" evidence="5">
    <location>
        <begin position="98"/>
        <end position="125"/>
    </location>
</feature>
<dbReference type="PANTHER" id="PTHR43133:SF60">
    <property type="entry name" value="RNA POLYMERASE SIGMA FACTOR SIGV"/>
    <property type="match status" value="1"/>
</dbReference>
<evidence type="ECO:0000313" key="8">
    <source>
        <dbReference type="EMBL" id="QPC47877.1"/>
    </source>
</evidence>
<evidence type="ECO:0000256" key="5">
    <source>
        <dbReference type="SAM" id="Coils"/>
    </source>
</evidence>
<dbReference type="InterPro" id="IPR013249">
    <property type="entry name" value="RNA_pol_sigma70_r4_t2"/>
</dbReference>
<evidence type="ECO:0000256" key="1">
    <source>
        <dbReference type="ARBA" id="ARBA00010641"/>
    </source>
</evidence>
<evidence type="ECO:0000256" key="3">
    <source>
        <dbReference type="ARBA" id="ARBA00023082"/>
    </source>
</evidence>
<evidence type="ECO:0000259" key="7">
    <source>
        <dbReference type="Pfam" id="PF08281"/>
    </source>
</evidence>
<proteinExistence type="inferred from homology"/>
<dbReference type="NCBIfam" id="NF006930">
    <property type="entry name" value="PRK09415.1"/>
    <property type="match status" value="1"/>
</dbReference>
<organism evidence="8 9">
    <name type="scientific">Mangrovibacillus cuniculi</name>
    <dbReference type="NCBI Taxonomy" id="2593652"/>
    <lineage>
        <taxon>Bacteria</taxon>
        <taxon>Bacillati</taxon>
        <taxon>Bacillota</taxon>
        <taxon>Bacilli</taxon>
        <taxon>Bacillales</taxon>
        <taxon>Bacillaceae</taxon>
        <taxon>Mangrovibacillus</taxon>
    </lineage>
</organism>
<dbReference type="Pfam" id="PF08281">
    <property type="entry name" value="Sigma70_r4_2"/>
    <property type="match status" value="1"/>
</dbReference>
<dbReference type="SUPFAM" id="SSF88659">
    <property type="entry name" value="Sigma3 and sigma4 domains of RNA polymerase sigma factors"/>
    <property type="match status" value="1"/>
</dbReference>
<dbReference type="InterPro" id="IPR007627">
    <property type="entry name" value="RNA_pol_sigma70_r2"/>
</dbReference>
<keyword evidence="5" id="KW-0175">Coiled coil</keyword>
<dbReference type="InterPro" id="IPR039425">
    <property type="entry name" value="RNA_pol_sigma-70-like"/>
</dbReference>
<evidence type="ECO:0000256" key="2">
    <source>
        <dbReference type="ARBA" id="ARBA00023015"/>
    </source>
</evidence>
<dbReference type="AlphaFoldDB" id="A0A7S8CDG0"/>
<dbReference type="Gene3D" id="1.10.1740.10">
    <property type="match status" value="1"/>
</dbReference>
<dbReference type="PANTHER" id="PTHR43133">
    <property type="entry name" value="RNA POLYMERASE ECF-TYPE SIGMA FACTO"/>
    <property type="match status" value="1"/>
</dbReference>
<dbReference type="RefSeq" id="WP_239672556.1">
    <property type="nucleotide sequence ID" value="NZ_CP049742.1"/>
</dbReference>
<keyword evidence="3" id="KW-0731">Sigma factor</keyword>
<dbReference type="InterPro" id="IPR014284">
    <property type="entry name" value="RNA_pol_sigma-70_dom"/>
</dbReference>
<dbReference type="CDD" id="cd06171">
    <property type="entry name" value="Sigma70_r4"/>
    <property type="match status" value="1"/>
</dbReference>
<dbReference type="KEGG" id="mcui:G8O30_13360"/>
<dbReference type="GO" id="GO:0016987">
    <property type="term" value="F:sigma factor activity"/>
    <property type="evidence" value="ECO:0007669"/>
    <property type="project" value="UniProtKB-KW"/>
</dbReference>
<dbReference type="GO" id="GO:0006352">
    <property type="term" value="P:DNA-templated transcription initiation"/>
    <property type="evidence" value="ECO:0007669"/>
    <property type="project" value="InterPro"/>
</dbReference>
<dbReference type="EMBL" id="CP049742">
    <property type="protein sequence ID" value="QPC47877.1"/>
    <property type="molecule type" value="Genomic_DNA"/>
</dbReference>
<keyword evidence="9" id="KW-1185">Reference proteome</keyword>
<comment type="similarity">
    <text evidence="1">Belongs to the sigma-70 factor family. ECF subfamily.</text>
</comment>
<feature type="domain" description="RNA polymerase sigma factor 70 region 4 type 2" evidence="7">
    <location>
        <begin position="120"/>
        <end position="171"/>
    </location>
</feature>
<accession>A0A7S8CDG0</accession>
<reference evidence="8 9" key="1">
    <citation type="submission" date="2019-07" db="EMBL/GenBank/DDBJ databases">
        <title>Genome sequence of 2 isolates from Red Sea Mangroves.</title>
        <authorList>
            <person name="Sefrji F."/>
            <person name="Michoud G."/>
            <person name="Merlino G."/>
            <person name="Daffonchio D."/>
        </authorList>
    </citation>
    <scope>NUCLEOTIDE SEQUENCE [LARGE SCALE GENOMIC DNA]</scope>
    <source>
        <strain evidence="8 9">R1DC41</strain>
    </source>
</reference>
<evidence type="ECO:0000256" key="4">
    <source>
        <dbReference type="ARBA" id="ARBA00023163"/>
    </source>
</evidence>
<dbReference type="NCBIfam" id="TIGR02937">
    <property type="entry name" value="sigma70-ECF"/>
    <property type="match status" value="1"/>
</dbReference>
<dbReference type="Gene3D" id="1.10.10.10">
    <property type="entry name" value="Winged helix-like DNA-binding domain superfamily/Winged helix DNA-binding domain"/>
    <property type="match status" value="1"/>
</dbReference>
<feature type="domain" description="RNA polymerase sigma-70 region 2" evidence="6">
    <location>
        <begin position="21"/>
        <end position="85"/>
    </location>
</feature>
<keyword evidence="4" id="KW-0804">Transcription</keyword>
<dbReference type="Proteomes" id="UP000593626">
    <property type="component" value="Chromosome"/>
</dbReference>
<keyword evidence="2" id="KW-0805">Transcription regulation</keyword>
<dbReference type="InterPro" id="IPR036388">
    <property type="entry name" value="WH-like_DNA-bd_sf"/>
</dbReference>